<evidence type="ECO:0000256" key="2">
    <source>
        <dbReference type="SAM" id="Phobius"/>
    </source>
</evidence>
<evidence type="ECO:0000313" key="4">
    <source>
        <dbReference type="Proteomes" id="UP000887564"/>
    </source>
</evidence>
<feature type="transmembrane region" description="Helical" evidence="2">
    <location>
        <begin position="151"/>
        <end position="175"/>
    </location>
</feature>
<evidence type="ECO:0000256" key="1">
    <source>
        <dbReference type="SAM" id="MobiDB-lite"/>
    </source>
</evidence>
<keyword evidence="2" id="KW-0812">Transmembrane</keyword>
<keyword evidence="2" id="KW-1133">Transmembrane helix</keyword>
<organism evidence="4 5">
    <name type="scientific">Parascaris equorum</name>
    <name type="common">Equine roundworm</name>
    <dbReference type="NCBI Taxonomy" id="6256"/>
    <lineage>
        <taxon>Eukaryota</taxon>
        <taxon>Metazoa</taxon>
        <taxon>Ecdysozoa</taxon>
        <taxon>Nematoda</taxon>
        <taxon>Chromadorea</taxon>
        <taxon>Rhabditida</taxon>
        <taxon>Spirurina</taxon>
        <taxon>Ascaridomorpha</taxon>
        <taxon>Ascaridoidea</taxon>
        <taxon>Ascarididae</taxon>
        <taxon>Parascaris</taxon>
    </lineage>
</organism>
<accession>A0A914S1C9</accession>
<protein>
    <recommendedName>
        <fullName evidence="3">E3 ubiquitin-protein ligase ARIH1-like UBA-like domain-containing protein</fullName>
    </recommendedName>
</protein>
<sequence>MSGGSETMDEEGTFSVSDADESSTFSDDDGIVVDPPVINVDRRYDNGADCQPEQVVVEMNIIMEDVAAIVRLPPTVCRLLLYHYKWNKESLLEKFYESPDPDAFFADANIIMEEGRAYVACPELNCPIVVNDEKTLALIKSDTVKKRYRHLIINSFVEVVFKNCFALLVTLLFLYL</sequence>
<dbReference type="Pfam" id="PF21235">
    <property type="entry name" value="UBA_ARI1"/>
    <property type="match status" value="1"/>
</dbReference>
<keyword evidence="2" id="KW-0472">Membrane</keyword>
<feature type="region of interest" description="Disordered" evidence="1">
    <location>
        <begin position="1"/>
        <end position="32"/>
    </location>
</feature>
<dbReference type="WBParaSite" id="PEQ_0001094901-mRNA-1">
    <property type="protein sequence ID" value="PEQ_0001094901-mRNA-1"/>
    <property type="gene ID" value="PEQ_0001094901"/>
</dbReference>
<name>A0A914S1C9_PAREQ</name>
<feature type="compositionally biased region" description="Acidic residues" evidence="1">
    <location>
        <begin position="7"/>
        <end position="31"/>
    </location>
</feature>
<dbReference type="InterPro" id="IPR048962">
    <property type="entry name" value="ARIH1-like_UBL"/>
</dbReference>
<proteinExistence type="predicted"/>
<evidence type="ECO:0000259" key="3">
    <source>
        <dbReference type="Pfam" id="PF21235"/>
    </source>
</evidence>
<feature type="domain" description="E3 ubiquitin-protein ligase ARIH1-like UBA-like" evidence="3">
    <location>
        <begin position="58"/>
        <end position="97"/>
    </location>
</feature>
<reference evidence="5" key="1">
    <citation type="submission" date="2022-11" db="UniProtKB">
        <authorList>
            <consortium name="WormBaseParasite"/>
        </authorList>
    </citation>
    <scope>IDENTIFICATION</scope>
</reference>
<dbReference type="Proteomes" id="UP000887564">
    <property type="component" value="Unplaced"/>
</dbReference>
<dbReference type="AlphaFoldDB" id="A0A914S1C9"/>
<evidence type="ECO:0000313" key="5">
    <source>
        <dbReference type="WBParaSite" id="PEQ_0001094901-mRNA-1"/>
    </source>
</evidence>
<keyword evidence="4" id="KW-1185">Reference proteome</keyword>